<dbReference type="AlphaFoldDB" id="A0AAV4WM66"/>
<organism evidence="1 2">
    <name type="scientific">Caerostris extrusa</name>
    <name type="common">Bark spider</name>
    <name type="synonym">Caerostris bankana</name>
    <dbReference type="NCBI Taxonomy" id="172846"/>
    <lineage>
        <taxon>Eukaryota</taxon>
        <taxon>Metazoa</taxon>
        <taxon>Ecdysozoa</taxon>
        <taxon>Arthropoda</taxon>
        <taxon>Chelicerata</taxon>
        <taxon>Arachnida</taxon>
        <taxon>Araneae</taxon>
        <taxon>Araneomorphae</taxon>
        <taxon>Entelegynae</taxon>
        <taxon>Araneoidea</taxon>
        <taxon>Araneidae</taxon>
        <taxon>Caerostris</taxon>
    </lineage>
</organism>
<evidence type="ECO:0000313" key="1">
    <source>
        <dbReference type="EMBL" id="GIY83772.1"/>
    </source>
</evidence>
<reference evidence="1 2" key="1">
    <citation type="submission" date="2021-06" db="EMBL/GenBank/DDBJ databases">
        <title>Caerostris extrusa draft genome.</title>
        <authorList>
            <person name="Kono N."/>
            <person name="Arakawa K."/>
        </authorList>
    </citation>
    <scope>NUCLEOTIDE SEQUENCE [LARGE SCALE GENOMIC DNA]</scope>
</reference>
<dbReference type="Proteomes" id="UP001054945">
    <property type="component" value="Unassembled WGS sequence"/>
</dbReference>
<evidence type="ECO:0000313" key="2">
    <source>
        <dbReference type="Proteomes" id="UP001054945"/>
    </source>
</evidence>
<sequence length="99" mass="11125">MLGTRSRDQVKTPDLQVAARILAFIMRWLNKNGCILARPDPTPAYPVQYDSMSLGTGSVLHQLAEYEEYKSLCSLRALCGSAINSKMQFGMTTVTRRQR</sequence>
<comment type="caution">
    <text evidence="1">The sequence shown here is derived from an EMBL/GenBank/DDBJ whole genome shotgun (WGS) entry which is preliminary data.</text>
</comment>
<dbReference type="EMBL" id="BPLR01016425">
    <property type="protein sequence ID" value="GIY83772.1"/>
    <property type="molecule type" value="Genomic_DNA"/>
</dbReference>
<protein>
    <submittedName>
        <fullName evidence="1">Uncharacterized protein</fullName>
    </submittedName>
</protein>
<feature type="non-terminal residue" evidence="1">
    <location>
        <position position="99"/>
    </location>
</feature>
<keyword evidence="2" id="KW-1185">Reference proteome</keyword>
<name>A0AAV4WM66_CAEEX</name>
<accession>A0AAV4WM66</accession>
<gene>
    <name evidence="1" type="ORF">CEXT_39821</name>
</gene>
<proteinExistence type="predicted"/>